<keyword evidence="2" id="KW-1185">Reference proteome</keyword>
<name>A0AAD7G3A8_MYCRO</name>
<accession>A0AAD7G3A8</accession>
<dbReference type="Proteomes" id="UP001221757">
    <property type="component" value="Unassembled WGS sequence"/>
</dbReference>
<comment type="caution">
    <text evidence="1">The sequence shown here is derived from an EMBL/GenBank/DDBJ whole genome shotgun (WGS) entry which is preliminary data.</text>
</comment>
<protein>
    <submittedName>
        <fullName evidence="1">Uncharacterized protein</fullName>
    </submittedName>
</protein>
<evidence type="ECO:0000313" key="2">
    <source>
        <dbReference type="Proteomes" id="UP001221757"/>
    </source>
</evidence>
<proteinExistence type="predicted"/>
<organism evidence="1 2">
    <name type="scientific">Mycena rosella</name>
    <name type="common">Pink bonnet</name>
    <name type="synonym">Agaricus rosellus</name>
    <dbReference type="NCBI Taxonomy" id="1033263"/>
    <lineage>
        <taxon>Eukaryota</taxon>
        <taxon>Fungi</taxon>
        <taxon>Dikarya</taxon>
        <taxon>Basidiomycota</taxon>
        <taxon>Agaricomycotina</taxon>
        <taxon>Agaricomycetes</taxon>
        <taxon>Agaricomycetidae</taxon>
        <taxon>Agaricales</taxon>
        <taxon>Marasmiineae</taxon>
        <taxon>Mycenaceae</taxon>
        <taxon>Mycena</taxon>
    </lineage>
</organism>
<evidence type="ECO:0000313" key="1">
    <source>
        <dbReference type="EMBL" id="KAJ7652225.1"/>
    </source>
</evidence>
<sequence>MTTARSLLLPFAISGRPVQLLEPFPERTNQAYRDWQAHALAAVSHAIEFARDLDDQRLGEVRLAIATEFIQGCSSTENSKLPYKAAHTFSDILKRLFISQPAHPQNQKDFAAALRGLAETPGIIPELFQTLIDSPLFQSEGLPWLNDLQAVSMIKSSLQTDVFVDSISAAQNGRRKAILDGLEALLVPSQNSTGPSGIGLNGQTS</sequence>
<reference evidence="1" key="1">
    <citation type="submission" date="2023-03" db="EMBL/GenBank/DDBJ databases">
        <title>Massive genome expansion in bonnet fungi (Mycena s.s.) driven by repeated elements and novel gene families across ecological guilds.</title>
        <authorList>
            <consortium name="Lawrence Berkeley National Laboratory"/>
            <person name="Harder C.B."/>
            <person name="Miyauchi S."/>
            <person name="Viragh M."/>
            <person name="Kuo A."/>
            <person name="Thoen E."/>
            <person name="Andreopoulos B."/>
            <person name="Lu D."/>
            <person name="Skrede I."/>
            <person name="Drula E."/>
            <person name="Henrissat B."/>
            <person name="Morin E."/>
            <person name="Kohler A."/>
            <person name="Barry K."/>
            <person name="LaButti K."/>
            <person name="Morin E."/>
            <person name="Salamov A."/>
            <person name="Lipzen A."/>
            <person name="Mereny Z."/>
            <person name="Hegedus B."/>
            <person name="Baldrian P."/>
            <person name="Stursova M."/>
            <person name="Weitz H."/>
            <person name="Taylor A."/>
            <person name="Grigoriev I.V."/>
            <person name="Nagy L.G."/>
            <person name="Martin F."/>
            <person name="Kauserud H."/>
        </authorList>
    </citation>
    <scope>NUCLEOTIDE SEQUENCE</scope>
    <source>
        <strain evidence="1">CBHHK067</strain>
    </source>
</reference>
<gene>
    <name evidence="1" type="ORF">B0H17DRAFT_1269659</name>
</gene>
<dbReference type="AlphaFoldDB" id="A0AAD7G3A8"/>
<dbReference type="EMBL" id="JARKIE010000352">
    <property type="protein sequence ID" value="KAJ7652225.1"/>
    <property type="molecule type" value="Genomic_DNA"/>
</dbReference>